<dbReference type="OrthoDB" id="41532at2759"/>
<name>A0A8J2W6A1_9NEOP</name>
<dbReference type="Proteomes" id="UP000789524">
    <property type="component" value="Unassembled WGS sequence"/>
</dbReference>
<keyword evidence="1" id="KW-0808">Transferase</keyword>
<sequence length="202" mass="22340">MSCEVIVRRARDVDLKRRMELVRQGLSGYFWSAFVYFFFQELTLECCVLGAAVLFIFCGFSPAACCLVLPTAVAVIALAVSATHHTLAHRQAQVIGTVSVSDYWGPSEEAWLHALVVHPEWRGRGVGRSLLTAARRVSLEGPRAVGRSLRSVVSLLQPQAREALITSGWRSEGLYERPLCGAALTLPLERLVTTEPPDRYDL</sequence>
<evidence type="ECO:0000259" key="3">
    <source>
        <dbReference type="PROSITE" id="PS51186"/>
    </source>
</evidence>
<dbReference type="Gene3D" id="3.40.630.30">
    <property type="match status" value="1"/>
</dbReference>
<dbReference type="PANTHER" id="PTHR13947">
    <property type="entry name" value="GNAT FAMILY N-ACETYLTRANSFERASE"/>
    <property type="match status" value="1"/>
</dbReference>
<dbReference type="InterPro" id="IPR050769">
    <property type="entry name" value="NAT_camello-type"/>
</dbReference>
<feature type="transmembrane region" description="Helical" evidence="2">
    <location>
        <begin position="21"/>
        <end position="39"/>
    </location>
</feature>
<evidence type="ECO:0000256" key="2">
    <source>
        <dbReference type="SAM" id="Phobius"/>
    </source>
</evidence>
<feature type="domain" description="N-acetyltransferase" evidence="3">
    <location>
        <begin position="5"/>
        <end position="202"/>
    </location>
</feature>
<dbReference type="GO" id="GO:0008080">
    <property type="term" value="F:N-acetyltransferase activity"/>
    <property type="evidence" value="ECO:0007669"/>
    <property type="project" value="InterPro"/>
</dbReference>
<dbReference type="EMBL" id="CAKASE010000062">
    <property type="protein sequence ID" value="CAG9569070.1"/>
    <property type="molecule type" value="Genomic_DNA"/>
</dbReference>
<keyword evidence="2" id="KW-1133">Transmembrane helix</keyword>
<dbReference type="Pfam" id="PF13508">
    <property type="entry name" value="Acetyltransf_7"/>
    <property type="match status" value="1"/>
</dbReference>
<dbReference type="SUPFAM" id="SSF55729">
    <property type="entry name" value="Acyl-CoA N-acyltransferases (Nat)"/>
    <property type="match status" value="1"/>
</dbReference>
<proteinExistence type="predicted"/>
<dbReference type="InterPro" id="IPR000182">
    <property type="entry name" value="GNAT_dom"/>
</dbReference>
<protein>
    <submittedName>
        <fullName evidence="4">(African queen) hypothetical protein</fullName>
    </submittedName>
</protein>
<evidence type="ECO:0000313" key="5">
    <source>
        <dbReference type="Proteomes" id="UP000789524"/>
    </source>
</evidence>
<keyword evidence="2" id="KW-0472">Membrane</keyword>
<dbReference type="InterPro" id="IPR016181">
    <property type="entry name" value="Acyl_CoA_acyltransferase"/>
</dbReference>
<reference evidence="4" key="1">
    <citation type="submission" date="2021-09" db="EMBL/GenBank/DDBJ databases">
        <authorList>
            <person name="Martin H S."/>
        </authorList>
    </citation>
    <scope>NUCLEOTIDE SEQUENCE</scope>
</reference>
<dbReference type="CDD" id="cd04301">
    <property type="entry name" value="NAT_SF"/>
    <property type="match status" value="1"/>
</dbReference>
<evidence type="ECO:0000313" key="4">
    <source>
        <dbReference type="EMBL" id="CAG9569070.1"/>
    </source>
</evidence>
<dbReference type="PANTHER" id="PTHR13947:SF37">
    <property type="entry name" value="LD18367P"/>
    <property type="match status" value="1"/>
</dbReference>
<keyword evidence="2" id="KW-0812">Transmembrane</keyword>
<evidence type="ECO:0000256" key="1">
    <source>
        <dbReference type="ARBA" id="ARBA00022679"/>
    </source>
</evidence>
<gene>
    <name evidence="4" type="ORF">DCHRY22_LOCUS8630</name>
</gene>
<comment type="caution">
    <text evidence="4">The sequence shown here is derived from an EMBL/GenBank/DDBJ whole genome shotgun (WGS) entry which is preliminary data.</text>
</comment>
<dbReference type="AlphaFoldDB" id="A0A8J2W6A1"/>
<accession>A0A8J2W6A1</accession>
<dbReference type="PROSITE" id="PS51186">
    <property type="entry name" value="GNAT"/>
    <property type="match status" value="1"/>
</dbReference>
<feature type="transmembrane region" description="Helical" evidence="2">
    <location>
        <begin position="51"/>
        <end position="80"/>
    </location>
</feature>
<organism evidence="4 5">
    <name type="scientific">Danaus chrysippus</name>
    <name type="common">African queen</name>
    <dbReference type="NCBI Taxonomy" id="151541"/>
    <lineage>
        <taxon>Eukaryota</taxon>
        <taxon>Metazoa</taxon>
        <taxon>Ecdysozoa</taxon>
        <taxon>Arthropoda</taxon>
        <taxon>Hexapoda</taxon>
        <taxon>Insecta</taxon>
        <taxon>Pterygota</taxon>
        <taxon>Neoptera</taxon>
        <taxon>Endopterygota</taxon>
        <taxon>Lepidoptera</taxon>
        <taxon>Glossata</taxon>
        <taxon>Ditrysia</taxon>
        <taxon>Papilionoidea</taxon>
        <taxon>Nymphalidae</taxon>
        <taxon>Danainae</taxon>
        <taxon>Danaini</taxon>
        <taxon>Danaina</taxon>
        <taxon>Danaus</taxon>
        <taxon>Anosia</taxon>
    </lineage>
</organism>
<keyword evidence="5" id="KW-1185">Reference proteome</keyword>